<proteinExistence type="predicted"/>
<organism evidence="1">
    <name type="scientific">freshwater metagenome</name>
    <dbReference type="NCBI Taxonomy" id="449393"/>
    <lineage>
        <taxon>unclassified sequences</taxon>
        <taxon>metagenomes</taxon>
        <taxon>ecological metagenomes</taxon>
    </lineage>
</organism>
<dbReference type="EMBL" id="CAFBMK010000130">
    <property type="protein sequence ID" value="CAB4925737.1"/>
    <property type="molecule type" value="Genomic_DNA"/>
</dbReference>
<name>A0A6J7I5J9_9ZZZZ</name>
<sequence>MPRYGRRDARFCGSAPGPWVHGMRHGTVPRSIAARTASAAILYASTRSRLGVCFLSVPRVAAVASGDIGSLYLSV</sequence>
<protein>
    <submittedName>
        <fullName evidence="1">Unannotated protein</fullName>
    </submittedName>
</protein>
<reference evidence="1" key="1">
    <citation type="submission" date="2020-05" db="EMBL/GenBank/DDBJ databases">
        <authorList>
            <person name="Chiriac C."/>
            <person name="Salcher M."/>
            <person name="Ghai R."/>
            <person name="Kavagutti S V."/>
        </authorList>
    </citation>
    <scope>NUCLEOTIDE SEQUENCE</scope>
</reference>
<dbReference type="AlphaFoldDB" id="A0A6J7I5J9"/>
<evidence type="ECO:0000313" key="1">
    <source>
        <dbReference type="EMBL" id="CAB4925737.1"/>
    </source>
</evidence>
<accession>A0A6J7I5J9</accession>
<gene>
    <name evidence="1" type="ORF">UFOPK3564_02091</name>
</gene>